<evidence type="ECO:0000313" key="9">
    <source>
        <dbReference type="Proteomes" id="UP000035642"/>
    </source>
</evidence>
<evidence type="ECO:0000256" key="2">
    <source>
        <dbReference type="ARBA" id="ARBA00007647"/>
    </source>
</evidence>
<keyword evidence="3 8" id="KW-0328">Glycosyltransferase</keyword>
<accession>A0A0K0D599</accession>
<keyword evidence="5" id="KW-0812">Transmembrane</keyword>
<comment type="similarity">
    <text evidence="2 8">Belongs to the glycosyltransferase 92 family.</text>
</comment>
<proteinExistence type="inferred from homology"/>
<reference evidence="9" key="1">
    <citation type="submission" date="2012-09" db="EMBL/GenBank/DDBJ databases">
        <authorList>
            <person name="Martin A.A."/>
        </authorList>
    </citation>
    <scope>NUCLEOTIDE SEQUENCE</scope>
</reference>
<evidence type="ECO:0000256" key="4">
    <source>
        <dbReference type="ARBA" id="ARBA00022679"/>
    </source>
</evidence>
<dbReference type="PANTHER" id="PTHR21461">
    <property type="entry name" value="GLYCOSYLTRANSFERASE FAMILY 92 PROTEIN"/>
    <property type="match status" value="1"/>
</dbReference>
<evidence type="ECO:0000256" key="5">
    <source>
        <dbReference type="ARBA" id="ARBA00022692"/>
    </source>
</evidence>
<keyword evidence="7" id="KW-0472">Membrane</keyword>
<name>A0A0K0D599_ANGCA</name>
<dbReference type="InterPro" id="IPR008166">
    <property type="entry name" value="Glyco_transf_92"/>
</dbReference>
<evidence type="ECO:0000256" key="1">
    <source>
        <dbReference type="ARBA" id="ARBA00004167"/>
    </source>
</evidence>
<dbReference type="WBParaSite" id="ACAC_0000524401-mRNA-1">
    <property type="protein sequence ID" value="ACAC_0000524401-mRNA-1"/>
    <property type="gene ID" value="ACAC_0000524401"/>
</dbReference>
<comment type="subcellular location">
    <subcellularLocation>
        <location evidence="1">Membrane</location>
        <topology evidence="1">Single-pass membrane protein</topology>
    </subcellularLocation>
</comment>
<evidence type="ECO:0000256" key="7">
    <source>
        <dbReference type="ARBA" id="ARBA00023136"/>
    </source>
</evidence>
<dbReference type="GO" id="GO:0005737">
    <property type="term" value="C:cytoplasm"/>
    <property type="evidence" value="ECO:0007669"/>
    <property type="project" value="TreeGrafter"/>
</dbReference>
<evidence type="ECO:0000313" key="10">
    <source>
        <dbReference type="WBParaSite" id="ACAC_0000524401-mRNA-1"/>
    </source>
</evidence>
<dbReference type="Proteomes" id="UP000035642">
    <property type="component" value="Unassembled WGS sequence"/>
</dbReference>
<dbReference type="PANTHER" id="PTHR21461:SF40">
    <property type="entry name" value="GLYCOSYLTRANSFERASE FAMILY 92 PROTEIN"/>
    <property type="match status" value="1"/>
</dbReference>
<evidence type="ECO:0000256" key="3">
    <source>
        <dbReference type="ARBA" id="ARBA00022676"/>
    </source>
</evidence>
<protein>
    <recommendedName>
        <fullName evidence="8">Glycosyltransferase family 92 protein</fullName>
        <ecNumber evidence="8">2.4.1.-</ecNumber>
    </recommendedName>
</protein>
<dbReference type="Pfam" id="PF01697">
    <property type="entry name" value="Glyco_transf_92"/>
    <property type="match status" value="1"/>
</dbReference>
<keyword evidence="6" id="KW-1133">Transmembrane helix</keyword>
<dbReference type="GO" id="GO:0016757">
    <property type="term" value="F:glycosyltransferase activity"/>
    <property type="evidence" value="ECO:0007669"/>
    <property type="project" value="UniProtKB-UniRule"/>
</dbReference>
<keyword evidence="9" id="KW-1185">Reference proteome</keyword>
<reference evidence="10" key="2">
    <citation type="submission" date="2017-02" db="UniProtKB">
        <authorList>
            <consortium name="WormBaseParasite"/>
        </authorList>
    </citation>
    <scope>IDENTIFICATION</scope>
</reference>
<sequence>MDLDERVTPTEYHGTLSDILRNISDPTIAELSFRQQWVLRYERVPEKYVSGEQVAEMMPTWRYHNTSRIAPRGYSARYLVDPKKVAMVNIHAVELFFTGYKEHYVEPYEAVVRHYRDIHSDNWKELLLPAVEEFGEFSLTDYPSKYIKTLRENMKQRLQYVYGKMR</sequence>
<dbReference type="AlphaFoldDB" id="A0A0K0D599"/>
<dbReference type="EC" id="2.4.1.-" evidence="8"/>
<dbReference type="GO" id="GO:0016020">
    <property type="term" value="C:membrane"/>
    <property type="evidence" value="ECO:0007669"/>
    <property type="project" value="UniProtKB-SubCell"/>
</dbReference>
<evidence type="ECO:0000256" key="8">
    <source>
        <dbReference type="RuleBase" id="RU366017"/>
    </source>
</evidence>
<evidence type="ECO:0000256" key="6">
    <source>
        <dbReference type="ARBA" id="ARBA00022989"/>
    </source>
</evidence>
<keyword evidence="4 8" id="KW-0808">Transferase</keyword>
<organism evidence="9 10">
    <name type="scientific">Angiostrongylus cantonensis</name>
    <name type="common">Rat lungworm</name>
    <dbReference type="NCBI Taxonomy" id="6313"/>
    <lineage>
        <taxon>Eukaryota</taxon>
        <taxon>Metazoa</taxon>
        <taxon>Ecdysozoa</taxon>
        <taxon>Nematoda</taxon>
        <taxon>Chromadorea</taxon>
        <taxon>Rhabditida</taxon>
        <taxon>Rhabditina</taxon>
        <taxon>Rhabditomorpha</taxon>
        <taxon>Strongyloidea</taxon>
        <taxon>Metastrongylidae</taxon>
        <taxon>Angiostrongylus</taxon>
    </lineage>
</organism>